<accession>A0A059FEC7</accession>
<dbReference type="Proteomes" id="UP000024816">
    <property type="component" value="Unassembled WGS sequence"/>
</dbReference>
<dbReference type="InterPro" id="IPR000073">
    <property type="entry name" value="AB_hydrolase_1"/>
</dbReference>
<dbReference type="STRING" id="1280952.HJA_06807"/>
<dbReference type="PANTHER" id="PTHR43798">
    <property type="entry name" value="MONOACYLGLYCEROL LIPASE"/>
    <property type="match status" value="1"/>
</dbReference>
<keyword evidence="4" id="KW-1185">Reference proteome</keyword>
<keyword evidence="3" id="KW-0378">Hydrolase</keyword>
<dbReference type="OrthoDB" id="9804723at2"/>
<sequence>MSGENKGIVRDQPPEIPSEGGPLAEFKGAVPPAPEWFRKAVATPYETGSVEVQGAKVTYQRWGRRGAPGLLLVHGNGAHAHWWDFIAPYFVEEYNVAAITFAGMGDSDFRESYNMATFAEEEVAVAEAAGLFDGPTKPIIVAHSFGGFVTLVTGAKYGDRFDGMVIVDSPVNPPERPHRGPDRKGRPNRVYPDLAAALSRFRLAPPQLCENLYAVDYIARWSLKKADEGGWTWKFDPMIWKHFDPGKDPGELLQAARCRVAIIRGENSSLMPDEVREYMRKLLGYQVPFISIPHADHHVMLDQPIAFVAALRTMLAEWTHSDPHRTVTEVRPSSQA</sequence>
<dbReference type="GO" id="GO:0047372">
    <property type="term" value="F:monoacylglycerol lipase activity"/>
    <property type="evidence" value="ECO:0007669"/>
    <property type="project" value="TreeGrafter"/>
</dbReference>
<dbReference type="InterPro" id="IPR050266">
    <property type="entry name" value="AB_hydrolase_sf"/>
</dbReference>
<organism evidence="3 4">
    <name type="scientific">Hyphomonas jannaschiana VP2</name>
    <dbReference type="NCBI Taxonomy" id="1280952"/>
    <lineage>
        <taxon>Bacteria</taxon>
        <taxon>Pseudomonadati</taxon>
        <taxon>Pseudomonadota</taxon>
        <taxon>Alphaproteobacteria</taxon>
        <taxon>Hyphomonadales</taxon>
        <taxon>Hyphomonadaceae</taxon>
        <taxon>Hyphomonas</taxon>
    </lineage>
</organism>
<dbReference type="InterPro" id="IPR029058">
    <property type="entry name" value="AB_hydrolase_fold"/>
</dbReference>
<comment type="caution">
    <text evidence="3">The sequence shown here is derived from an EMBL/GenBank/DDBJ whole genome shotgun (WGS) entry which is preliminary data.</text>
</comment>
<dbReference type="EMBL" id="ARYJ01000004">
    <property type="protein sequence ID" value="KCZ88985.1"/>
    <property type="molecule type" value="Genomic_DNA"/>
</dbReference>
<dbReference type="Gene3D" id="3.40.50.1820">
    <property type="entry name" value="alpha/beta hydrolase"/>
    <property type="match status" value="1"/>
</dbReference>
<dbReference type="GO" id="GO:0046464">
    <property type="term" value="P:acylglycerol catabolic process"/>
    <property type="evidence" value="ECO:0007669"/>
    <property type="project" value="TreeGrafter"/>
</dbReference>
<feature type="region of interest" description="Disordered" evidence="1">
    <location>
        <begin position="1"/>
        <end position="23"/>
    </location>
</feature>
<dbReference type="eggNOG" id="COG2267">
    <property type="taxonomic scope" value="Bacteria"/>
</dbReference>
<dbReference type="PATRIC" id="fig|1280952.3.peg.1351"/>
<gene>
    <name evidence="3" type="ORF">HJA_06807</name>
</gene>
<reference evidence="3 4" key="1">
    <citation type="journal article" date="2014" name="Antonie Van Leeuwenhoek">
        <title>Hyphomonas beringensis sp. nov. and Hyphomonas chukchiensis sp. nov., isolated from surface seawater of the Bering Sea and Chukchi Sea.</title>
        <authorList>
            <person name="Li C."/>
            <person name="Lai Q."/>
            <person name="Li G."/>
            <person name="Dong C."/>
            <person name="Wang J."/>
            <person name="Liao Y."/>
            <person name="Shao Z."/>
        </authorList>
    </citation>
    <scope>NUCLEOTIDE SEQUENCE [LARGE SCALE GENOMIC DNA]</scope>
    <source>
        <strain evidence="3 4">VP2</strain>
    </source>
</reference>
<evidence type="ECO:0000256" key="1">
    <source>
        <dbReference type="SAM" id="MobiDB-lite"/>
    </source>
</evidence>
<evidence type="ECO:0000313" key="3">
    <source>
        <dbReference type="EMBL" id="KCZ88985.1"/>
    </source>
</evidence>
<proteinExistence type="predicted"/>
<dbReference type="Pfam" id="PF12697">
    <property type="entry name" value="Abhydrolase_6"/>
    <property type="match status" value="1"/>
</dbReference>
<protein>
    <submittedName>
        <fullName evidence="3">Alpha/beta fold family hydrolase</fullName>
    </submittedName>
</protein>
<feature type="domain" description="AB hydrolase-1" evidence="2">
    <location>
        <begin position="70"/>
        <end position="310"/>
    </location>
</feature>
<dbReference type="GO" id="GO:0016020">
    <property type="term" value="C:membrane"/>
    <property type="evidence" value="ECO:0007669"/>
    <property type="project" value="TreeGrafter"/>
</dbReference>
<evidence type="ECO:0000259" key="2">
    <source>
        <dbReference type="Pfam" id="PF12697"/>
    </source>
</evidence>
<name>A0A059FEC7_9PROT</name>
<dbReference type="SUPFAM" id="SSF53474">
    <property type="entry name" value="alpha/beta-Hydrolases"/>
    <property type="match status" value="1"/>
</dbReference>
<evidence type="ECO:0000313" key="4">
    <source>
        <dbReference type="Proteomes" id="UP000024816"/>
    </source>
</evidence>
<dbReference type="RefSeq" id="WP_081814582.1">
    <property type="nucleotide sequence ID" value="NZ_ARYJ01000004.1"/>
</dbReference>
<dbReference type="AlphaFoldDB" id="A0A059FEC7"/>
<dbReference type="PANTHER" id="PTHR43798:SF33">
    <property type="entry name" value="HYDROLASE, PUTATIVE (AFU_ORTHOLOGUE AFUA_2G14860)-RELATED"/>
    <property type="match status" value="1"/>
</dbReference>